<evidence type="ECO:0000256" key="1">
    <source>
        <dbReference type="SAM" id="MobiDB-lite"/>
    </source>
</evidence>
<organism evidence="2 3">
    <name type="scientific">Alternaria arborescens</name>
    <dbReference type="NCBI Taxonomy" id="156630"/>
    <lineage>
        <taxon>Eukaryota</taxon>
        <taxon>Fungi</taxon>
        <taxon>Dikarya</taxon>
        <taxon>Ascomycota</taxon>
        <taxon>Pezizomycotina</taxon>
        <taxon>Dothideomycetes</taxon>
        <taxon>Pleosporomycetidae</taxon>
        <taxon>Pleosporales</taxon>
        <taxon>Pleosporineae</taxon>
        <taxon>Pleosporaceae</taxon>
        <taxon>Alternaria</taxon>
        <taxon>Alternaria sect. Alternaria</taxon>
    </lineage>
</organism>
<reference evidence="3" key="1">
    <citation type="journal article" date="2019" name="bioRxiv">
        <title>Genomics, evolutionary history and diagnostics of the Alternaria alternata species group including apple and Asian pear pathotypes.</title>
        <authorList>
            <person name="Armitage A.D."/>
            <person name="Cockerton H.M."/>
            <person name="Sreenivasaprasad S."/>
            <person name="Woodhall J.W."/>
            <person name="Lane C.R."/>
            <person name="Harrison R.J."/>
            <person name="Clarkson J.P."/>
        </authorList>
    </citation>
    <scope>NUCLEOTIDE SEQUENCE [LARGE SCALE GENOMIC DNA]</scope>
    <source>
        <strain evidence="3">RGR 97.0016</strain>
    </source>
</reference>
<protein>
    <submittedName>
        <fullName evidence="2">Uncharacterized protein</fullName>
    </submittedName>
</protein>
<proteinExistence type="predicted"/>
<keyword evidence="3" id="KW-1185">Reference proteome</keyword>
<dbReference type="AlphaFoldDB" id="A0A4Q4SQL9"/>
<dbReference type="Proteomes" id="UP000293823">
    <property type="component" value="Unassembled WGS sequence"/>
</dbReference>
<dbReference type="PANTHER" id="PTHR39472">
    <property type="entry name" value="EXPRESSED PROTEIN"/>
    <property type="match status" value="1"/>
</dbReference>
<accession>A0A4Q4SQL9</accession>
<name>A0A4Q4SQL9_9PLEO</name>
<dbReference type="PANTHER" id="PTHR39472:SF1">
    <property type="entry name" value="EXPRESSED PROTEIN"/>
    <property type="match status" value="1"/>
</dbReference>
<evidence type="ECO:0000313" key="2">
    <source>
        <dbReference type="EMBL" id="RYO72636.1"/>
    </source>
</evidence>
<dbReference type="EMBL" id="PEJP01000003">
    <property type="protein sequence ID" value="RYO72636.1"/>
    <property type="molecule type" value="Genomic_DNA"/>
</dbReference>
<gene>
    <name evidence="2" type="ORF">AA0113_g888</name>
</gene>
<feature type="region of interest" description="Disordered" evidence="1">
    <location>
        <begin position="1"/>
        <end position="62"/>
    </location>
</feature>
<dbReference type="OrthoDB" id="21214at2759"/>
<evidence type="ECO:0000313" key="3">
    <source>
        <dbReference type="Proteomes" id="UP000293823"/>
    </source>
</evidence>
<comment type="caution">
    <text evidence="2">The sequence shown here is derived from an EMBL/GenBank/DDBJ whole genome shotgun (WGS) entry which is preliminary data.</text>
</comment>
<sequence length="302" mass="32653">MNNYSFLESSQQQAAQQQQQHNQNRPPPSPSHSQAGSIAGSQVNGGGQNGIPMVNGLPSGGQQTDMNHLWAVVQQLSQLLEENKAQTRGIVEGVAAIQGRAAQEDGGEVGGGLNLRGGGGVAMREVNGEINGMFSLLGDNTDNHIRLIPDNHTLTLLTAATVANLQSQLTAAQSTIASLTSTNSSLSTLLTDYESALTLLLDKLRPYAYSQTSAMLALHKYYQSLLDQERSTSMGLRLEHADWQAGLSRVAENARNALRCQSEIEQGLRGRCKELGEENRVLRRMVGWEERESSDDEAEDKA</sequence>
<feature type="compositionally biased region" description="Low complexity" evidence="1">
    <location>
        <begin position="9"/>
        <end position="24"/>
    </location>
</feature>